<evidence type="ECO:0000313" key="5">
    <source>
        <dbReference type="Proteomes" id="UP000066014"/>
    </source>
</evidence>
<dbReference type="GO" id="GO:0000160">
    <property type="term" value="P:phosphorelay signal transduction system"/>
    <property type="evidence" value="ECO:0007669"/>
    <property type="project" value="InterPro"/>
</dbReference>
<feature type="domain" description="Response regulatory" evidence="2">
    <location>
        <begin position="10"/>
        <end position="132"/>
    </location>
</feature>
<dbReference type="InterPro" id="IPR050706">
    <property type="entry name" value="Cyclic-di-GMP_PDE-like"/>
</dbReference>
<dbReference type="PROSITE" id="PS50110">
    <property type="entry name" value="RESPONSE_REGULATORY"/>
    <property type="match status" value="2"/>
</dbReference>
<name>A0A060NPJ2_9BURK</name>
<dbReference type="PANTHER" id="PTHR33121:SF70">
    <property type="entry name" value="SIGNALING PROTEIN YKOW"/>
    <property type="match status" value="1"/>
</dbReference>
<dbReference type="SUPFAM" id="SSF52172">
    <property type="entry name" value="CheY-like"/>
    <property type="match status" value="2"/>
</dbReference>
<dbReference type="Gene3D" id="3.20.20.450">
    <property type="entry name" value="EAL domain"/>
    <property type="match status" value="1"/>
</dbReference>
<dbReference type="InterPro" id="IPR001633">
    <property type="entry name" value="EAL_dom"/>
</dbReference>
<dbReference type="PANTHER" id="PTHR33121">
    <property type="entry name" value="CYCLIC DI-GMP PHOSPHODIESTERASE PDEF"/>
    <property type="match status" value="1"/>
</dbReference>
<dbReference type="Pfam" id="PF00072">
    <property type="entry name" value="Response_reg"/>
    <property type="match status" value="2"/>
</dbReference>
<dbReference type="SMART" id="SM00448">
    <property type="entry name" value="REC"/>
    <property type="match status" value="2"/>
</dbReference>
<accession>A0A060NPJ2</accession>
<proteinExistence type="predicted"/>
<sequence length="646" mass="70379">MNQSEIERLRFMIVEDEPTQRASLVALLTRIGARHITQAEHGRAALEMLQAQSPPTDVLLCDLDLPEMDGMALLRQMAGLPSLPSIILVSQLDAAMRDSVFAMAQAYRLPILGDMAKPPSRSKLLDLLALHQASALHKPRPANAAAPAVERDEIAAGLKKGEFVPYFQPKVEMDSGRVVGVEALVRWNHPHRGLLAPGAFLAAVESHGLMDHLTWIVLSQSAAIGQTWHQRGLALTLSVNLSLSSLGRVELAERIVEVVSKHGFPLSSMILEVTESAAMQAVGPSLENLTRLRLRGFGLSIDDYGTGYSALQQLTRVPFTELKIDQSFVRTAVQHETTRIVVESSLDIARKLKLKSTAEGIETPQQWEMLKAMGCDIAQGYLIAKPMPAEALPDWVARWHPGSLKRRTSSAPEVDILLVEDEDFQRATYAELLRQLRLGRVETAASVEQALHCLEYARYGLVITDVDLGQSSGLELVRLIRSRQTPAGPQTRIVLLSSHAEEDLVLQSIALDINGYLAKPASAFALQEAIEQALTEAFIAQPAVHYLGLSAAEPPADSPLSASILRDTPARTATPEHPSGRALALEGLEAGMVLAAPILNEEHKLILRSGHVLTASIINRLLEMRHLLLKPLVVVHAAAPPQHPSV</sequence>
<protein>
    <submittedName>
        <fullName evidence="4">EAL domain protein</fullName>
    </submittedName>
</protein>
<dbReference type="Proteomes" id="UP000066014">
    <property type="component" value="Chromosome"/>
</dbReference>
<dbReference type="Pfam" id="PF00563">
    <property type="entry name" value="EAL"/>
    <property type="match status" value="1"/>
</dbReference>
<dbReference type="InterPro" id="IPR035919">
    <property type="entry name" value="EAL_sf"/>
</dbReference>
<dbReference type="EMBL" id="AP014569">
    <property type="protein sequence ID" value="BAO83697.1"/>
    <property type="molecule type" value="Genomic_DNA"/>
</dbReference>
<dbReference type="SMART" id="SM00052">
    <property type="entry name" value="EAL"/>
    <property type="match status" value="1"/>
</dbReference>
<dbReference type="RefSeq" id="WP_052468448.1">
    <property type="nucleotide sequence ID" value="NZ_AP014569.1"/>
</dbReference>
<gene>
    <name evidence="4" type="ORF">SMCB_1469</name>
</gene>
<organism evidence="4 5">
    <name type="scientific">Serpentinimonas maccroryi</name>
    <dbReference type="NCBI Taxonomy" id="1458426"/>
    <lineage>
        <taxon>Bacteria</taxon>
        <taxon>Pseudomonadati</taxon>
        <taxon>Pseudomonadota</taxon>
        <taxon>Betaproteobacteria</taxon>
        <taxon>Burkholderiales</taxon>
        <taxon>Comamonadaceae</taxon>
        <taxon>Serpentinimonas</taxon>
    </lineage>
</organism>
<reference evidence="4 5" key="1">
    <citation type="journal article" date="2014" name="Nat. Commun.">
        <title>Physiological and genomic features of highly alkaliphilic hydrogen-utilizing Betaproteobacteria from a continental serpentinizing site.</title>
        <authorList>
            <person name="Suzuki S."/>
            <person name="Kuenen J.G."/>
            <person name="Schipper K."/>
            <person name="van der Velde S."/>
            <person name="Ishii S."/>
            <person name="Wu A."/>
            <person name="Sorokin D.Y."/>
            <person name="Tenney A."/>
            <person name="Meng X.Y."/>
            <person name="Morrill P.L."/>
            <person name="Kamagata Y."/>
            <person name="Muyzer G."/>
            <person name="Nealson K.H."/>
        </authorList>
    </citation>
    <scope>NUCLEOTIDE SEQUENCE [LARGE SCALE GENOMIC DNA]</scope>
    <source>
        <strain evidence="4 5">B1</strain>
    </source>
</reference>
<evidence type="ECO:0000256" key="1">
    <source>
        <dbReference type="PROSITE-ProRule" id="PRU00169"/>
    </source>
</evidence>
<evidence type="ECO:0000259" key="3">
    <source>
        <dbReference type="PROSITE" id="PS50883"/>
    </source>
</evidence>
<evidence type="ECO:0000313" key="4">
    <source>
        <dbReference type="EMBL" id="BAO83697.1"/>
    </source>
</evidence>
<dbReference type="STRING" id="1458426.SMCB_1469"/>
<dbReference type="OrthoDB" id="9813903at2"/>
<dbReference type="SUPFAM" id="SSF141868">
    <property type="entry name" value="EAL domain-like"/>
    <property type="match status" value="1"/>
</dbReference>
<dbReference type="InterPro" id="IPR001789">
    <property type="entry name" value="Sig_transdc_resp-reg_receiver"/>
</dbReference>
<dbReference type="PROSITE" id="PS50883">
    <property type="entry name" value="EAL"/>
    <property type="match status" value="1"/>
</dbReference>
<dbReference type="InterPro" id="IPR011006">
    <property type="entry name" value="CheY-like_superfamily"/>
</dbReference>
<evidence type="ECO:0000259" key="2">
    <source>
        <dbReference type="PROSITE" id="PS50110"/>
    </source>
</evidence>
<dbReference type="AlphaFoldDB" id="A0A060NPJ2"/>
<dbReference type="HOGENOM" id="CLU_000445_70_2_4"/>
<keyword evidence="5" id="KW-1185">Reference proteome</keyword>
<feature type="modified residue" description="4-aspartylphosphate" evidence="1">
    <location>
        <position position="62"/>
    </location>
</feature>
<keyword evidence="1" id="KW-0597">Phosphoprotein</keyword>
<feature type="modified residue" description="4-aspartylphosphate" evidence="1">
    <location>
        <position position="465"/>
    </location>
</feature>
<dbReference type="GO" id="GO:0071111">
    <property type="term" value="F:cyclic-guanylate-specific phosphodiesterase activity"/>
    <property type="evidence" value="ECO:0007669"/>
    <property type="project" value="InterPro"/>
</dbReference>
<feature type="domain" description="EAL" evidence="3">
    <location>
        <begin position="147"/>
        <end position="400"/>
    </location>
</feature>
<dbReference type="Gene3D" id="3.40.50.2300">
    <property type="match status" value="2"/>
</dbReference>
<dbReference type="CDD" id="cd00156">
    <property type="entry name" value="REC"/>
    <property type="match status" value="1"/>
</dbReference>
<dbReference type="CDD" id="cd01948">
    <property type="entry name" value="EAL"/>
    <property type="match status" value="1"/>
</dbReference>
<dbReference type="KEGG" id="cbab:SMCB_1469"/>
<feature type="domain" description="Response regulatory" evidence="2">
    <location>
        <begin position="415"/>
        <end position="534"/>
    </location>
</feature>